<evidence type="ECO:0000313" key="11">
    <source>
        <dbReference type="EMBL" id="UFP96958.1"/>
    </source>
</evidence>
<dbReference type="PANTHER" id="PTHR28259">
    <property type="entry name" value="FLUORIDE EXPORT PROTEIN 1-RELATED"/>
    <property type="match status" value="1"/>
</dbReference>
<evidence type="ECO:0000256" key="1">
    <source>
        <dbReference type="ARBA" id="ARBA00004651"/>
    </source>
</evidence>
<keyword evidence="10" id="KW-0813">Transport</keyword>
<evidence type="ECO:0000256" key="7">
    <source>
        <dbReference type="ARBA" id="ARBA00035120"/>
    </source>
</evidence>
<comment type="activity regulation">
    <text evidence="10">Na(+) is not transported, but it plays an essential structural role and its presence is essential for fluoride channel function.</text>
</comment>
<keyword evidence="3 10" id="KW-0812">Transmembrane</keyword>
<dbReference type="Proteomes" id="UP001054846">
    <property type="component" value="Chromosome"/>
</dbReference>
<keyword evidence="10" id="KW-0406">Ion transport</keyword>
<keyword evidence="10" id="KW-0479">Metal-binding</keyword>
<gene>
    <name evidence="10 11" type="primary">crcB</name>
    <name evidence="10" type="synonym">fluC</name>
    <name evidence="11" type="ORF">ISF26_10245</name>
</gene>
<comment type="similarity">
    <text evidence="7 10">Belongs to the fluoride channel Fluc/FEX (TC 1.A.43) family.</text>
</comment>
<evidence type="ECO:0000256" key="5">
    <source>
        <dbReference type="ARBA" id="ARBA00023136"/>
    </source>
</evidence>
<dbReference type="NCBIfam" id="TIGR00494">
    <property type="entry name" value="crcB"/>
    <property type="match status" value="1"/>
</dbReference>
<comment type="function">
    <text evidence="9 10">Fluoride-specific ion channel. Important for reducing fluoride concentration in the cell, thus reducing its toxicity.</text>
</comment>
<dbReference type="PANTHER" id="PTHR28259:SF1">
    <property type="entry name" value="FLUORIDE EXPORT PROTEIN 1-RELATED"/>
    <property type="match status" value="1"/>
</dbReference>
<reference evidence="11 12" key="1">
    <citation type="journal article" date="2021" name="Genome Biol. Evol.">
        <title>Complete Genome Sequencing of a Novel Gloeobacter Species from a Waterfall Cave in Mexico.</title>
        <authorList>
            <person name="Saw J.H."/>
            <person name="Cardona T."/>
            <person name="Montejano G."/>
        </authorList>
    </citation>
    <scope>NUCLEOTIDE SEQUENCE [LARGE SCALE GENOMIC DNA]</scope>
    <source>
        <strain evidence="11">MG652769</strain>
    </source>
</reference>
<evidence type="ECO:0000256" key="4">
    <source>
        <dbReference type="ARBA" id="ARBA00022989"/>
    </source>
</evidence>
<feature type="transmembrane region" description="Helical" evidence="10">
    <location>
        <begin position="96"/>
        <end position="114"/>
    </location>
</feature>
<evidence type="ECO:0000256" key="8">
    <source>
        <dbReference type="ARBA" id="ARBA00035585"/>
    </source>
</evidence>
<dbReference type="InterPro" id="IPR003691">
    <property type="entry name" value="FluC"/>
</dbReference>
<evidence type="ECO:0000256" key="9">
    <source>
        <dbReference type="ARBA" id="ARBA00049940"/>
    </source>
</evidence>
<evidence type="ECO:0000313" key="12">
    <source>
        <dbReference type="Proteomes" id="UP001054846"/>
    </source>
</evidence>
<accession>A0ABY3PT76</accession>
<feature type="transmembrane region" description="Helical" evidence="10">
    <location>
        <begin position="58"/>
        <end position="84"/>
    </location>
</feature>
<evidence type="ECO:0000256" key="6">
    <source>
        <dbReference type="ARBA" id="ARBA00023303"/>
    </source>
</evidence>
<dbReference type="EMBL" id="CP063845">
    <property type="protein sequence ID" value="UFP96958.1"/>
    <property type="molecule type" value="Genomic_DNA"/>
</dbReference>
<keyword evidence="2 10" id="KW-1003">Cell membrane</keyword>
<dbReference type="HAMAP" id="MF_00454">
    <property type="entry name" value="FluC"/>
    <property type="match status" value="1"/>
</dbReference>
<feature type="binding site" evidence="10">
    <location>
        <position position="71"/>
    </location>
    <ligand>
        <name>Na(+)</name>
        <dbReference type="ChEBI" id="CHEBI:29101"/>
        <note>structural</note>
    </ligand>
</feature>
<name>A0ABY3PT76_9CYAN</name>
<keyword evidence="4 10" id="KW-1133">Transmembrane helix</keyword>
<keyword evidence="10" id="KW-0915">Sodium</keyword>
<feature type="transmembrane region" description="Helical" evidence="10">
    <location>
        <begin position="27"/>
        <end position="51"/>
    </location>
</feature>
<protein>
    <recommendedName>
        <fullName evidence="10">Fluoride-specific ion channel FluC</fullName>
    </recommendedName>
</protein>
<comment type="subcellular location">
    <subcellularLocation>
        <location evidence="1 10">Cell membrane</location>
        <topology evidence="1 10">Multi-pass membrane protein</topology>
    </subcellularLocation>
</comment>
<dbReference type="Pfam" id="PF02537">
    <property type="entry name" value="CRCB"/>
    <property type="match status" value="1"/>
</dbReference>
<comment type="catalytic activity">
    <reaction evidence="8">
        <text>fluoride(in) = fluoride(out)</text>
        <dbReference type="Rhea" id="RHEA:76159"/>
        <dbReference type="ChEBI" id="CHEBI:17051"/>
    </reaction>
    <physiologicalReaction direction="left-to-right" evidence="8">
        <dbReference type="Rhea" id="RHEA:76160"/>
    </physiologicalReaction>
</comment>
<evidence type="ECO:0000256" key="10">
    <source>
        <dbReference type="HAMAP-Rule" id="MF_00454"/>
    </source>
</evidence>
<keyword evidence="6 10" id="KW-0407">Ion channel</keyword>
<keyword evidence="12" id="KW-1185">Reference proteome</keyword>
<keyword evidence="5 10" id="KW-0472">Membrane</keyword>
<organism evidence="11 12">
    <name type="scientific">Gloeobacter morelensis MG652769</name>
    <dbReference type="NCBI Taxonomy" id="2781736"/>
    <lineage>
        <taxon>Bacteria</taxon>
        <taxon>Bacillati</taxon>
        <taxon>Cyanobacteriota</taxon>
        <taxon>Cyanophyceae</taxon>
        <taxon>Gloeobacterales</taxon>
        <taxon>Gloeobacteraceae</taxon>
        <taxon>Gloeobacter</taxon>
        <taxon>Gloeobacter morelensis</taxon>
    </lineage>
</organism>
<proteinExistence type="inferred from homology"/>
<evidence type="ECO:0000256" key="2">
    <source>
        <dbReference type="ARBA" id="ARBA00022475"/>
    </source>
</evidence>
<sequence>MVGGALGSLARYWVGLGMAQWAGAPPLLFGTLLVNVVGSFVLGGLFAWSAALRIDPAVLLLAGTGFCGGFTTFSTLSVECLALLQKGDYPTAMGYLLGSLLGGLAAGWAGYLAAKAL</sequence>
<evidence type="ECO:0000256" key="3">
    <source>
        <dbReference type="ARBA" id="ARBA00022692"/>
    </source>
</evidence>
<feature type="binding site" evidence="10">
    <location>
        <position position="68"/>
    </location>
    <ligand>
        <name>Na(+)</name>
        <dbReference type="ChEBI" id="CHEBI:29101"/>
        <note>structural</note>
    </ligand>
</feature>